<gene>
    <name evidence="1" type="ORF">ABWK59_01655</name>
</gene>
<dbReference type="EMBL" id="CP159872">
    <property type="protein sequence ID" value="XCM77733.1"/>
    <property type="molecule type" value="Genomic_DNA"/>
</dbReference>
<evidence type="ECO:0000313" key="1">
    <source>
        <dbReference type="EMBL" id="XCM77733.1"/>
    </source>
</evidence>
<proteinExistence type="predicted"/>
<dbReference type="RefSeq" id="WP_354637429.1">
    <property type="nucleotide sequence ID" value="NZ_CP159872.1"/>
</dbReference>
<dbReference type="AlphaFoldDB" id="A0AAU8JRH6"/>
<reference evidence="1" key="1">
    <citation type="submission" date="2024-06" db="EMBL/GenBank/DDBJ databases">
        <title>The genome sequences of Kitasatospora sp. strain HUAS MG31.</title>
        <authorList>
            <person name="Mo P."/>
        </authorList>
    </citation>
    <scope>NUCLEOTIDE SEQUENCE</scope>
    <source>
        <strain evidence="1">HUAS MG31</strain>
    </source>
</reference>
<sequence>MQRSAPATGTMPSAGSGRLVAVALAVAVADGPGPSEAPIVIEQPEAVRTAAPSSAARNARRR</sequence>
<organism evidence="1">
    <name type="scientific">Kitasatospora camelliae</name>
    <dbReference type="NCBI Taxonomy" id="3156397"/>
    <lineage>
        <taxon>Bacteria</taxon>
        <taxon>Bacillati</taxon>
        <taxon>Actinomycetota</taxon>
        <taxon>Actinomycetes</taxon>
        <taxon>Kitasatosporales</taxon>
        <taxon>Streptomycetaceae</taxon>
        <taxon>Kitasatospora</taxon>
    </lineage>
</organism>
<name>A0AAU8JRH6_9ACTN</name>
<protein>
    <submittedName>
        <fullName evidence="1">Uncharacterized protein</fullName>
    </submittedName>
</protein>
<dbReference type="KEGG" id="kcm:ABWK59_01655"/>
<accession>A0AAU8JRH6</accession>